<dbReference type="EMBL" id="FNOU01000003">
    <property type="protein sequence ID" value="SDX51680.1"/>
    <property type="molecule type" value="Genomic_DNA"/>
</dbReference>
<dbReference type="RefSeq" id="WP_090243263.1">
    <property type="nucleotide sequence ID" value="NZ_FNOU01000003.1"/>
</dbReference>
<dbReference type="InterPro" id="IPR010982">
    <property type="entry name" value="Lambda_DNA-bd_dom_sf"/>
</dbReference>
<protein>
    <submittedName>
        <fullName evidence="1">Uncharacterized protein</fullName>
    </submittedName>
</protein>
<dbReference type="Gene3D" id="1.10.260.40">
    <property type="entry name" value="lambda repressor-like DNA-binding domains"/>
    <property type="match status" value="1"/>
</dbReference>
<dbReference type="SUPFAM" id="SSF47413">
    <property type="entry name" value="lambda repressor-like DNA-binding domains"/>
    <property type="match status" value="1"/>
</dbReference>
<evidence type="ECO:0000313" key="2">
    <source>
        <dbReference type="Proteomes" id="UP000199652"/>
    </source>
</evidence>
<organism evidence="1 2">
    <name type="scientific">Eubacterium barkeri</name>
    <name type="common">Clostridium barkeri</name>
    <dbReference type="NCBI Taxonomy" id="1528"/>
    <lineage>
        <taxon>Bacteria</taxon>
        <taxon>Bacillati</taxon>
        <taxon>Bacillota</taxon>
        <taxon>Clostridia</taxon>
        <taxon>Eubacteriales</taxon>
        <taxon>Eubacteriaceae</taxon>
        <taxon>Eubacterium</taxon>
    </lineage>
</organism>
<dbReference type="GO" id="GO:0003677">
    <property type="term" value="F:DNA binding"/>
    <property type="evidence" value="ECO:0007669"/>
    <property type="project" value="InterPro"/>
</dbReference>
<dbReference type="InterPro" id="IPR001387">
    <property type="entry name" value="Cro/C1-type_HTH"/>
</dbReference>
<keyword evidence="2" id="KW-1185">Reference proteome</keyword>
<reference evidence="2" key="1">
    <citation type="submission" date="2016-10" db="EMBL/GenBank/DDBJ databases">
        <authorList>
            <person name="Varghese N."/>
            <person name="Submissions S."/>
        </authorList>
    </citation>
    <scope>NUCLEOTIDE SEQUENCE [LARGE SCALE GENOMIC DNA]</scope>
    <source>
        <strain evidence="2">VPI 5359</strain>
    </source>
</reference>
<evidence type="ECO:0000313" key="1">
    <source>
        <dbReference type="EMBL" id="SDX51680.1"/>
    </source>
</evidence>
<accession>A0A1H3CCB3</accession>
<name>A0A1H3CCB3_EUBBA</name>
<gene>
    <name evidence="1" type="ORF">SAMN04488579_10343</name>
</gene>
<dbReference type="Proteomes" id="UP000199652">
    <property type="component" value="Unassembled WGS sequence"/>
</dbReference>
<dbReference type="OrthoDB" id="1776432at2"/>
<proteinExistence type="predicted"/>
<dbReference type="AlphaFoldDB" id="A0A1H3CCB3"/>
<sequence>MTIFSEALKRKIEGTGMTVYNLAKKAGLNRPMIHKSQQGDKIPSDDFIKKLSKAMMLTHGETEELLQLAARSRMGEALYLRRQAVMEVIACLCHEFDALDIVQLRKEKKRDINLGQNRIIKDSNQIKSYLIRMICDAPKEQQLFVKLPEWAKEYYGIIYHLWSAEESEGIHLTQMIGLEKEYNDVASAARNLKLLSYAINFSLVENREFDAFFHYLEYPEKPELPSFPYYVKNDTGVLAIAADLNTALYYPQGEMYDLYNSIITVMMDESEPLIEFVDNIDNICDYGDNVSLIEGIPCISAVVTDEMVESVVNDIDGRAYIVNTVLKLYHQRQSEDSHPDSFFHLDRLEQFMMDGMIPSISPYYMHAFTPEQRYIILKKYRDFIEGDEKIRYHALNPKKLRLAVDAEVVYSKDQGVEIRQTKKAAPFLKFIWIREPSCVEAFRDFYRYLPTSDLVLSKEETLAAMDALLEKYK</sequence>
<dbReference type="STRING" id="1528.SAMN04488579_10343"/>
<dbReference type="CDD" id="cd00093">
    <property type="entry name" value="HTH_XRE"/>
    <property type="match status" value="1"/>
</dbReference>